<dbReference type="AlphaFoldDB" id="A0A552LZG0"/>
<evidence type="ECO:0000313" key="3">
    <source>
        <dbReference type="Proteomes" id="UP000320730"/>
    </source>
</evidence>
<evidence type="ECO:0000313" key="2">
    <source>
        <dbReference type="EMBL" id="TRV25584.1"/>
    </source>
</evidence>
<evidence type="ECO:0000256" key="1">
    <source>
        <dbReference type="SAM" id="Coils"/>
    </source>
</evidence>
<feature type="coiled-coil region" evidence="1">
    <location>
        <begin position="123"/>
        <end position="151"/>
    </location>
</feature>
<dbReference type="EMBL" id="SFAN01000035">
    <property type="protein sequence ID" value="TRV25584.1"/>
    <property type="molecule type" value="Genomic_DNA"/>
</dbReference>
<dbReference type="SUPFAM" id="SSF110849">
    <property type="entry name" value="ParB/Sulfiredoxin"/>
    <property type="match status" value="1"/>
</dbReference>
<proteinExistence type="predicted"/>
<organism evidence="2 3">
    <name type="scientific">Microcystis flos-aquae Mf_WU_F_19750830_S460</name>
    <dbReference type="NCBI Taxonomy" id="2486237"/>
    <lineage>
        <taxon>Bacteria</taxon>
        <taxon>Bacillati</taxon>
        <taxon>Cyanobacteriota</taxon>
        <taxon>Cyanophyceae</taxon>
        <taxon>Oscillatoriophycideae</taxon>
        <taxon>Chroococcales</taxon>
        <taxon>Microcystaceae</taxon>
        <taxon>Microcystis</taxon>
    </lineage>
</organism>
<accession>A0A552LZG0</accession>
<keyword evidence="1" id="KW-0175">Coiled coil</keyword>
<reference evidence="2 3" key="1">
    <citation type="submission" date="2019-01" db="EMBL/GenBank/DDBJ databases">
        <title>Coherence of Microcystis species and biogeography revealed through population genomics.</title>
        <authorList>
            <person name="Perez-Carrascal O.M."/>
            <person name="Terrat Y."/>
            <person name="Giani A."/>
            <person name="Fortin N."/>
            <person name="Tromas N."/>
            <person name="Shapiro B.J."/>
        </authorList>
    </citation>
    <scope>NUCLEOTIDE SEQUENCE [LARGE SCALE GENOMIC DNA]</scope>
    <source>
        <strain evidence="2">Mf_WU_F_19750830_S460</strain>
    </source>
</reference>
<dbReference type="Proteomes" id="UP000320730">
    <property type="component" value="Unassembled WGS sequence"/>
</dbReference>
<comment type="caution">
    <text evidence="2">The sequence shown here is derived from an EMBL/GenBank/DDBJ whole genome shotgun (WGS) entry which is preliminary data.</text>
</comment>
<gene>
    <name evidence="2" type="ORF">EWV40_04565</name>
</gene>
<protein>
    <submittedName>
        <fullName evidence="2">Chromosome partitioning protein ParB</fullName>
    </submittedName>
</protein>
<sequence length="235" mass="26654">MWKFLRVDITDINPSLPRETFSETELENLANLIIEMDGLIRPAILKKADNKKVDERYNLISGDLEYYASVIANQKVPDIEMINAFVVDKEAENIALQQIQLLSPSPGLITTSEKIDNPLELRMSNLEKRLETQLQAIREEYQKEIKRLEEKIIISPPPSASPPPSPPSKSILELLNSCDANQLKKAGIPPASVNDFLKKRSEKPFDSLEDVLNRPVSGVKEKRLIKLIDYLLTHN</sequence>
<dbReference type="Gene3D" id="3.90.1530.10">
    <property type="entry name" value="Conserved hypothetical protein from pyrococcus furiosus pfu- 392566-001, ParB domain"/>
    <property type="match status" value="1"/>
</dbReference>
<dbReference type="InterPro" id="IPR036086">
    <property type="entry name" value="ParB/Sulfiredoxin_sf"/>
</dbReference>
<name>A0A552LZG0_9CHRO</name>